<evidence type="ECO:0000256" key="4">
    <source>
        <dbReference type="ARBA" id="ARBA00022692"/>
    </source>
</evidence>
<keyword evidence="4 7" id="KW-0812">Transmembrane</keyword>
<dbReference type="Pfam" id="PF04226">
    <property type="entry name" value="Transgly_assoc"/>
    <property type="match status" value="1"/>
</dbReference>
<dbReference type="GO" id="GO:0005886">
    <property type="term" value="C:plasma membrane"/>
    <property type="evidence" value="ECO:0007669"/>
    <property type="project" value="UniProtKB-SubCell"/>
</dbReference>
<dbReference type="PANTHER" id="PTHR33884:SF4">
    <property type="entry name" value="UPF0410 PROTEIN YEAQ"/>
    <property type="match status" value="1"/>
</dbReference>
<protein>
    <submittedName>
        <fullName evidence="8">Uncharacterized membrane protein YeaQ/YmgE, transglycosylase-associated protein family</fullName>
    </submittedName>
</protein>
<sequence>MMGILSWVVFGLLAGIIARCIMPGKEHMGIFMTIILGIIGALIGGVVSTALGFGKVSGFNIYSIAIATVGSIIVLFVIHKIRACKQS</sequence>
<dbReference type="PANTHER" id="PTHR33884">
    <property type="entry name" value="UPF0410 PROTEIN YMGE"/>
    <property type="match status" value="1"/>
</dbReference>
<comment type="subcellular location">
    <subcellularLocation>
        <location evidence="1">Cell membrane</location>
        <topology evidence="1">Multi-pass membrane protein</topology>
    </subcellularLocation>
</comment>
<evidence type="ECO:0000256" key="1">
    <source>
        <dbReference type="ARBA" id="ARBA00004651"/>
    </source>
</evidence>
<evidence type="ECO:0000256" key="5">
    <source>
        <dbReference type="ARBA" id="ARBA00022989"/>
    </source>
</evidence>
<evidence type="ECO:0000313" key="9">
    <source>
        <dbReference type="Proteomes" id="UP000198968"/>
    </source>
</evidence>
<organism evidence="8 9">
    <name type="scientific">Candidatus Pantoea varia</name>
    <dbReference type="NCBI Taxonomy" id="1881036"/>
    <lineage>
        <taxon>Bacteria</taxon>
        <taxon>Pseudomonadati</taxon>
        <taxon>Pseudomonadota</taxon>
        <taxon>Gammaproteobacteria</taxon>
        <taxon>Enterobacterales</taxon>
        <taxon>Erwiniaceae</taxon>
        <taxon>Pantoea</taxon>
    </lineage>
</organism>
<accession>A0A1I4XCW4</accession>
<reference evidence="9" key="1">
    <citation type="submission" date="2016-10" db="EMBL/GenBank/DDBJ databases">
        <authorList>
            <person name="Varghese N."/>
            <person name="Submissions S."/>
        </authorList>
    </citation>
    <scope>NUCLEOTIDE SEQUENCE [LARGE SCALE GENOMIC DNA]</scope>
    <source>
        <strain evidence="9">OV426</strain>
    </source>
</reference>
<keyword evidence="3" id="KW-1003">Cell membrane</keyword>
<feature type="transmembrane region" description="Helical" evidence="7">
    <location>
        <begin position="6"/>
        <end position="22"/>
    </location>
</feature>
<evidence type="ECO:0000256" key="6">
    <source>
        <dbReference type="ARBA" id="ARBA00023136"/>
    </source>
</evidence>
<proteinExistence type="inferred from homology"/>
<dbReference type="InterPro" id="IPR007341">
    <property type="entry name" value="Transgly_assoc"/>
</dbReference>
<keyword evidence="6 7" id="KW-0472">Membrane</keyword>
<evidence type="ECO:0000256" key="7">
    <source>
        <dbReference type="SAM" id="Phobius"/>
    </source>
</evidence>
<evidence type="ECO:0000256" key="3">
    <source>
        <dbReference type="ARBA" id="ARBA00022475"/>
    </source>
</evidence>
<keyword evidence="5 7" id="KW-1133">Transmembrane helix</keyword>
<comment type="similarity">
    <text evidence="2">Belongs to the UPF0410 family.</text>
</comment>
<keyword evidence="9" id="KW-1185">Reference proteome</keyword>
<dbReference type="EMBL" id="FOVG01000001">
    <property type="protein sequence ID" value="SFN23356.1"/>
    <property type="molecule type" value="Genomic_DNA"/>
</dbReference>
<name>A0A1I4XCW4_9GAMM</name>
<evidence type="ECO:0000256" key="2">
    <source>
        <dbReference type="ARBA" id="ARBA00011006"/>
    </source>
</evidence>
<evidence type="ECO:0000313" key="8">
    <source>
        <dbReference type="EMBL" id="SFN23356.1"/>
    </source>
</evidence>
<feature type="transmembrane region" description="Helical" evidence="7">
    <location>
        <begin position="29"/>
        <end position="53"/>
    </location>
</feature>
<dbReference type="Proteomes" id="UP000198968">
    <property type="component" value="Unassembled WGS sequence"/>
</dbReference>
<feature type="transmembrane region" description="Helical" evidence="7">
    <location>
        <begin position="59"/>
        <end position="78"/>
    </location>
</feature>
<dbReference type="AlphaFoldDB" id="A0A1I4XCW4"/>
<gene>
    <name evidence="8" type="ORF">SAMN05428971_0646</name>
</gene>